<accession>A0A0A9BGH0</accession>
<reference evidence="1" key="2">
    <citation type="journal article" date="2015" name="Data Brief">
        <title>Shoot transcriptome of the giant reed, Arundo donax.</title>
        <authorList>
            <person name="Barrero R.A."/>
            <person name="Guerrero F.D."/>
            <person name="Moolhuijzen P."/>
            <person name="Goolsby J.A."/>
            <person name="Tidwell J."/>
            <person name="Bellgard S.E."/>
            <person name="Bellgard M.I."/>
        </authorList>
    </citation>
    <scope>NUCLEOTIDE SEQUENCE</scope>
    <source>
        <tissue evidence="1">Shoot tissue taken approximately 20 cm above the soil surface</tissue>
    </source>
</reference>
<evidence type="ECO:0000313" key="1">
    <source>
        <dbReference type="EMBL" id="JAD58397.1"/>
    </source>
</evidence>
<dbReference type="AlphaFoldDB" id="A0A0A9BGH0"/>
<sequence length="59" mass="6723">MQIPFFPYTFPVHLSSCTCFHASVCSLRWRIDEYGGGGGGRLLEQWLLVVSGIRLFPYL</sequence>
<proteinExistence type="predicted"/>
<reference evidence="1" key="1">
    <citation type="submission" date="2014-09" db="EMBL/GenBank/DDBJ databases">
        <authorList>
            <person name="Magalhaes I.L.F."/>
            <person name="Oliveira U."/>
            <person name="Santos F.R."/>
            <person name="Vidigal T.H.D.A."/>
            <person name="Brescovit A.D."/>
            <person name="Santos A.J."/>
        </authorList>
    </citation>
    <scope>NUCLEOTIDE SEQUENCE</scope>
    <source>
        <tissue evidence="1">Shoot tissue taken approximately 20 cm above the soil surface</tissue>
    </source>
</reference>
<dbReference type="EMBL" id="GBRH01239498">
    <property type="protein sequence ID" value="JAD58397.1"/>
    <property type="molecule type" value="Transcribed_RNA"/>
</dbReference>
<protein>
    <submittedName>
        <fullName evidence="1">Uncharacterized protein</fullName>
    </submittedName>
</protein>
<name>A0A0A9BGH0_ARUDO</name>
<organism evidence="1">
    <name type="scientific">Arundo donax</name>
    <name type="common">Giant reed</name>
    <name type="synonym">Donax arundinaceus</name>
    <dbReference type="NCBI Taxonomy" id="35708"/>
    <lineage>
        <taxon>Eukaryota</taxon>
        <taxon>Viridiplantae</taxon>
        <taxon>Streptophyta</taxon>
        <taxon>Embryophyta</taxon>
        <taxon>Tracheophyta</taxon>
        <taxon>Spermatophyta</taxon>
        <taxon>Magnoliopsida</taxon>
        <taxon>Liliopsida</taxon>
        <taxon>Poales</taxon>
        <taxon>Poaceae</taxon>
        <taxon>PACMAD clade</taxon>
        <taxon>Arundinoideae</taxon>
        <taxon>Arundineae</taxon>
        <taxon>Arundo</taxon>
    </lineage>
</organism>